<evidence type="ECO:0000313" key="7">
    <source>
        <dbReference type="EMBL" id="QED26690.1"/>
    </source>
</evidence>
<reference evidence="7 8" key="1">
    <citation type="submission" date="2019-08" db="EMBL/GenBank/DDBJ databases">
        <authorList>
            <person name="Liang Q."/>
        </authorList>
    </citation>
    <scope>NUCLEOTIDE SEQUENCE [LARGE SCALE GENOMIC DNA]</scope>
    <source>
        <strain evidence="7 8">V1718</strain>
    </source>
</reference>
<evidence type="ECO:0000259" key="6">
    <source>
        <dbReference type="Pfam" id="PF01061"/>
    </source>
</evidence>
<sequence>MLNAAACAGLGVLCASLAKSVPQAMVMASTLMFLLMLFSGIVFPMPDYQVLQMLIPRHAVLALDSDATKHLSWSAGLFIAYTLGAWDTLGSKWKSKVSS</sequence>
<feature type="domain" description="ABC-2 type transporter transmembrane" evidence="6">
    <location>
        <begin position="2"/>
        <end position="52"/>
    </location>
</feature>
<dbReference type="RefSeq" id="WP_146958346.1">
    <property type="nucleotide sequence ID" value="NZ_CP042467.1"/>
</dbReference>
<dbReference type="KEGG" id="bbae:FRD01_05400"/>
<evidence type="ECO:0000256" key="3">
    <source>
        <dbReference type="ARBA" id="ARBA00022989"/>
    </source>
</evidence>
<evidence type="ECO:0000256" key="5">
    <source>
        <dbReference type="SAM" id="Phobius"/>
    </source>
</evidence>
<comment type="subcellular location">
    <subcellularLocation>
        <location evidence="1">Membrane</location>
        <topology evidence="1">Multi-pass membrane protein</topology>
    </subcellularLocation>
</comment>
<proteinExistence type="predicted"/>
<dbReference type="GO" id="GO:0140359">
    <property type="term" value="F:ABC-type transporter activity"/>
    <property type="evidence" value="ECO:0007669"/>
    <property type="project" value="InterPro"/>
</dbReference>
<dbReference type="AlphaFoldDB" id="A0A5B8XLW6"/>
<gene>
    <name evidence="7" type="ORF">FRD01_05400</name>
</gene>
<keyword evidence="2 5" id="KW-0812">Transmembrane</keyword>
<evidence type="ECO:0000313" key="8">
    <source>
        <dbReference type="Proteomes" id="UP000321595"/>
    </source>
</evidence>
<dbReference type="InterPro" id="IPR013525">
    <property type="entry name" value="ABC2_TM"/>
</dbReference>
<organism evidence="7 8">
    <name type="scientific">Microvenator marinus</name>
    <dbReference type="NCBI Taxonomy" id="2600177"/>
    <lineage>
        <taxon>Bacteria</taxon>
        <taxon>Deltaproteobacteria</taxon>
        <taxon>Bradymonadales</taxon>
        <taxon>Microvenatoraceae</taxon>
        <taxon>Microvenator</taxon>
    </lineage>
</organism>
<protein>
    <submittedName>
        <fullName evidence="7">ABC transporter permease</fullName>
    </submittedName>
</protein>
<keyword evidence="4 5" id="KW-0472">Membrane</keyword>
<evidence type="ECO:0000256" key="2">
    <source>
        <dbReference type="ARBA" id="ARBA00022692"/>
    </source>
</evidence>
<accession>A0A5B8XLW6</accession>
<keyword evidence="8" id="KW-1185">Reference proteome</keyword>
<dbReference type="GO" id="GO:0016020">
    <property type="term" value="C:membrane"/>
    <property type="evidence" value="ECO:0007669"/>
    <property type="project" value="UniProtKB-SubCell"/>
</dbReference>
<evidence type="ECO:0000256" key="4">
    <source>
        <dbReference type="ARBA" id="ARBA00023136"/>
    </source>
</evidence>
<feature type="transmembrane region" description="Helical" evidence="5">
    <location>
        <begin position="30"/>
        <end position="48"/>
    </location>
</feature>
<dbReference type="EMBL" id="CP042467">
    <property type="protein sequence ID" value="QED26690.1"/>
    <property type="molecule type" value="Genomic_DNA"/>
</dbReference>
<dbReference type="Pfam" id="PF01061">
    <property type="entry name" value="ABC2_membrane"/>
    <property type="match status" value="1"/>
</dbReference>
<evidence type="ECO:0000256" key="1">
    <source>
        <dbReference type="ARBA" id="ARBA00004141"/>
    </source>
</evidence>
<keyword evidence="3 5" id="KW-1133">Transmembrane helix</keyword>
<name>A0A5B8XLW6_9DELT</name>
<dbReference type="Proteomes" id="UP000321595">
    <property type="component" value="Chromosome"/>
</dbReference>